<dbReference type="InterPro" id="IPR050486">
    <property type="entry name" value="Mannose-1P_guanyltransferase"/>
</dbReference>
<dbReference type="SUPFAM" id="SSF53448">
    <property type="entry name" value="Nucleotide-diphospho-sugar transferases"/>
    <property type="match status" value="1"/>
</dbReference>
<dbReference type="EMBL" id="BARU01006413">
    <property type="protein sequence ID" value="GAH47148.1"/>
    <property type="molecule type" value="Genomic_DNA"/>
</dbReference>
<gene>
    <name evidence="2" type="ORF">S03H2_12617</name>
</gene>
<comment type="caution">
    <text evidence="2">The sequence shown here is derived from an EMBL/GenBank/DDBJ whole genome shotgun (WGS) entry which is preliminary data.</text>
</comment>
<protein>
    <recommendedName>
        <fullName evidence="1">Nucleotidyl transferase domain-containing protein</fullName>
    </recommendedName>
</protein>
<accession>X1HPC8</accession>
<evidence type="ECO:0000313" key="2">
    <source>
        <dbReference type="EMBL" id="GAH47148.1"/>
    </source>
</evidence>
<organism evidence="2">
    <name type="scientific">marine sediment metagenome</name>
    <dbReference type="NCBI Taxonomy" id="412755"/>
    <lineage>
        <taxon>unclassified sequences</taxon>
        <taxon>metagenomes</taxon>
        <taxon>ecological metagenomes</taxon>
    </lineage>
</organism>
<dbReference type="PANTHER" id="PTHR22572">
    <property type="entry name" value="SUGAR-1-PHOSPHATE GUANYL TRANSFERASE"/>
    <property type="match status" value="1"/>
</dbReference>
<dbReference type="Gene3D" id="3.90.550.10">
    <property type="entry name" value="Spore Coat Polysaccharide Biosynthesis Protein SpsA, Chain A"/>
    <property type="match status" value="1"/>
</dbReference>
<proteinExistence type="predicted"/>
<feature type="domain" description="Nucleotidyl transferase" evidence="1">
    <location>
        <begin position="4"/>
        <end position="209"/>
    </location>
</feature>
<evidence type="ECO:0000259" key="1">
    <source>
        <dbReference type="Pfam" id="PF00483"/>
    </source>
</evidence>
<feature type="non-terminal residue" evidence="2">
    <location>
        <position position="231"/>
    </location>
</feature>
<reference evidence="2" key="1">
    <citation type="journal article" date="2014" name="Front. Microbiol.">
        <title>High frequency of phylogenetically diverse reductive dehalogenase-homologous genes in deep subseafloor sedimentary metagenomes.</title>
        <authorList>
            <person name="Kawai M."/>
            <person name="Futagami T."/>
            <person name="Toyoda A."/>
            <person name="Takaki Y."/>
            <person name="Nishi S."/>
            <person name="Hori S."/>
            <person name="Arai W."/>
            <person name="Tsubouchi T."/>
            <person name="Morono Y."/>
            <person name="Uchiyama I."/>
            <person name="Ito T."/>
            <person name="Fujiyama A."/>
            <person name="Inagaki F."/>
            <person name="Takami H."/>
        </authorList>
    </citation>
    <scope>NUCLEOTIDE SEQUENCE</scope>
    <source>
        <strain evidence="2">Expedition CK06-06</strain>
    </source>
</reference>
<dbReference type="CDD" id="cd04181">
    <property type="entry name" value="NTP_transferase"/>
    <property type="match status" value="1"/>
</dbReference>
<name>X1HPC8_9ZZZZ</name>
<sequence length="231" mass="25327">MKQAVILAAGEGQRLRPFTVTKPKVMLSIAGKPILQYVIESLAQNGIRNIVLVVGYKKEHVFDYIGSGEQFGVDITYVTQERQVGTAHALAQTRNVVENEFLVLPGDNLIEASTIAQFVAIKPEAVLVKRVDNPARYGVVTVDEGVVKDITEKPKEAKSNIVNTGIYAFTTKIFNLVEAELDIPDVLNKMLAQGYPINAQETDGTWLDAVYPWDILSLNDAVLSQTQANLG</sequence>
<dbReference type="InterPro" id="IPR005835">
    <property type="entry name" value="NTP_transferase_dom"/>
</dbReference>
<dbReference type="InterPro" id="IPR029044">
    <property type="entry name" value="Nucleotide-diphossugar_trans"/>
</dbReference>
<dbReference type="AlphaFoldDB" id="X1HPC8"/>
<dbReference type="Pfam" id="PF00483">
    <property type="entry name" value="NTP_transferase"/>
    <property type="match status" value="1"/>
</dbReference>